<dbReference type="Gene3D" id="1.20.5.1150">
    <property type="entry name" value="Ribosomal protein S8"/>
    <property type="match status" value="1"/>
</dbReference>
<sequence>MKPIYGNSVIVKDGKVEQALRKFKKKVMESGLLQELRDREFYEKPTTARKKKKAAAKNRHRKELAKQALPKKLY</sequence>
<keyword evidence="2 5" id="KW-0689">Ribosomal protein</keyword>
<evidence type="ECO:0000313" key="5">
    <source>
        <dbReference type="EMBL" id="CAB4138180.1"/>
    </source>
</evidence>
<evidence type="ECO:0000256" key="3">
    <source>
        <dbReference type="ARBA" id="ARBA00023274"/>
    </source>
</evidence>
<dbReference type="GO" id="GO:1990904">
    <property type="term" value="C:ribonucleoprotein complex"/>
    <property type="evidence" value="ECO:0007669"/>
    <property type="project" value="UniProtKB-KW"/>
</dbReference>
<accession>A0A6J5LZK5</accession>
<feature type="compositionally biased region" description="Basic residues" evidence="4">
    <location>
        <begin position="47"/>
        <end position="63"/>
    </location>
</feature>
<dbReference type="PRINTS" id="PR00976">
    <property type="entry name" value="RIBOSOMALS21"/>
</dbReference>
<gene>
    <name evidence="5" type="ORF">UFOVP328_373</name>
</gene>
<proteinExistence type="inferred from homology"/>
<dbReference type="PANTHER" id="PTHR21109">
    <property type="entry name" value="MITOCHONDRIAL 28S RIBOSOMAL PROTEIN S21"/>
    <property type="match status" value="1"/>
</dbReference>
<dbReference type="Pfam" id="PF01165">
    <property type="entry name" value="Ribosomal_S21"/>
    <property type="match status" value="1"/>
</dbReference>
<protein>
    <submittedName>
        <fullName evidence="5">RpsU Ribosomal protein S21</fullName>
    </submittedName>
</protein>
<evidence type="ECO:0000256" key="2">
    <source>
        <dbReference type="ARBA" id="ARBA00022980"/>
    </source>
</evidence>
<feature type="region of interest" description="Disordered" evidence="4">
    <location>
        <begin position="44"/>
        <end position="74"/>
    </location>
</feature>
<comment type="similarity">
    <text evidence="1">Belongs to the bacterial ribosomal protein bS21 family.</text>
</comment>
<dbReference type="HAMAP" id="MF_00358">
    <property type="entry name" value="Ribosomal_bS21"/>
    <property type="match status" value="1"/>
</dbReference>
<dbReference type="NCBIfam" id="TIGR00030">
    <property type="entry name" value="S21p"/>
    <property type="match status" value="1"/>
</dbReference>
<reference evidence="5" key="1">
    <citation type="submission" date="2020-04" db="EMBL/GenBank/DDBJ databases">
        <authorList>
            <person name="Chiriac C."/>
            <person name="Salcher M."/>
            <person name="Ghai R."/>
            <person name="Kavagutti S V."/>
        </authorList>
    </citation>
    <scope>NUCLEOTIDE SEQUENCE</scope>
</reference>
<evidence type="ECO:0000256" key="4">
    <source>
        <dbReference type="SAM" id="MobiDB-lite"/>
    </source>
</evidence>
<dbReference type="InterPro" id="IPR001911">
    <property type="entry name" value="Ribosomal_bS21"/>
</dbReference>
<dbReference type="PANTHER" id="PTHR21109:SF0">
    <property type="entry name" value="SMALL RIBOSOMAL SUBUNIT PROTEIN BS21M"/>
    <property type="match status" value="1"/>
</dbReference>
<organism evidence="5">
    <name type="scientific">uncultured Caudovirales phage</name>
    <dbReference type="NCBI Taxonomy" id="2100421"/>
    <lineage>
        <taxon>Viruses</taxon>
        <taxon>Duplodnaviria</taxon>
        <taxon>Heunggongvirae</taxon>
        <taxon>Uroviricota</taxon>
        <taxon>Caudoviricetes</taxon>
        <taxon>Peduoviridae</taxon>
        <taxon>Maltschvirus</taxon>
        <taxon>Maltschvirus maltsch</taxon>
    </lineage>
</organism>
<dbReference type="GO" id="GO:0003735">
    <property type="term" value="F:structural constituent of ribosome"/>
    <property type="evidence" value="ECO:0007669"/>
    <property type="project" value="InterPro"/>
</dbReference>
<name>A0A6J5LZK5_9CAUD</name>
<dbReference type="InterPro" id="IPR038380">
    <property type="entry name" value="Ribosomal_bS21_sf"/>
</dbReference>
<dbReference type="EMBL" id="LR796341">
    <property type="protein sequence ID" value="CAB4138180.1"/>
    <property type="molecule type" value="Genomic_DNA"/>
</dbReference>
<evidence type="ECO:0000256" key="1">
    <source>
        <dbReference type="ARBA" id="ARBA00006640"/>
    </source>
</evidence>
<keyword evidence="3" id="KW-0687">Ribonucleoprotein</keyword>